<dbReference type="Pfam" id="PF08886">
    <property type="entry name" value="GshA"/>
    <property type="match status" value="1"/>
</dbReference>
<sequence length="70" mass="7646">MIPHLFTAFSSPLSAVTKDSQPLSRVIIQEGVPSRERLHGAVAEPVVYMIGQHVVGGFYRANPARAWTSI</sequence>
<dbReference type="EMBL" id="CATWFT010000002">
    <property type="protein sequence ID" value="CAJ0722701.1"/>
    <property type="molecule type" value="Genomic_DNA"/>
</dbReference>
<accession>A0ABN9HZT8</accession>
<protein>
    <submittedName>
        <fullName evidence="1">Uncharacterized protein</fullName>
    </submittedName>
</protein>
<dbReference type="InterPro" id="IPR011718">
    <property type="entry name" value="GshA"/>
</dbReference>
<organism evidence="1 2">
    <name type="scientific">Ralstonia pickettii</name>
    <name type="common">Burkholderia pickettii</name>
    <dbReference type="NCBI Taxonomy" id="329"/>
    <lineage>
        <taxon>Bacteria</taxon>
        <taxon>Pseudomonadati</taxon>
        <taxon>Pseudomonadota</taxon>
        <taxon>Betaproteobacteria</taxon>
        <taxon>Burkholderiales</taxon>
        <taxon>Burkholderiaceae</taxon>
        <taxon>Ralstonia</taxon>
    </lineage>
</organism>
<evidence type="ECO:0000313" key="2">
    <source>
        <dbReference type="Proteomes" id="UP001189303"/>
    </source>
</evidence>
<keyword evidence="2" id="KW-1185">Reference proteome</keyword>
<name>A0ABN9HZT8_RALPI</name>
<evidence type="ECO:0000313" key="1">
    <source>
        <dbReference type="EMBL" id="CAJ0722701.1"/>
    </source>
</evidence>
<gene>
    <name evidence="1" type="ORF">R38712_01240</name>
</gene>
<proteinExistence type="predicted"/>
<comment type="caution">
    <text evidence="1">The sequence shown here is derived from an EMBL/GenBank/DDBJ whole genome shotgun (WGS) entry which is preliminary data.</text>
</comment>
<dbReference type="Proteomes" id="UP001189303">
    <property type="component" value="Unassembled WGS sequence"/>
</dbReference>
<reference evidence="1 2" key="1">
    <citation type="submission" date="2023-07" db="EMBL/GenBank/DDBJ databases">
        <authorList>
            <person name="Peeters C."/>
        </authorList>
    </citation>
    <scope>NUCLEOTIDE SEQUENCE [LARGE SCALE GENOMIC DNA]</scope>
    <source>
        <strain evidence="1 2">R-38712</strain>
    </source>
</reference>